<protein>
    <recommendedName>
        <fullName evidence="4">ABC transporter substrate-binding protein</fullName>
    </recommendedName>
</protein>
<organism evidence="2 3">
    <name type="scientific">Nocardia colli</name>
    <dbReference type="NCBI Taxonomy" id="2545717"/>
    <lineage>
        <taxon>Bacteria</taxon>
        <taxon>Bacillati</taxon>
        <taxon>Actinomycetota</taxon>
        <taxon>Actinomycetes</taxon>
        <taxon>Mycobacteriales</taxon>
        <taxon>Nocardiaceae</taxon>
        <taxon>Nocardia</taxon>
    </lineage>
</organism>
<evidence type="ECO:0000313" key="3">
    <source>
        <dbReference type="Proteomes" id="UP000323876"/>
    </source>
</evidence>
<reference evidence="2 3" key="1">
    <citation type="submission" date="2019-09" db="EMBL/GenBank/DDBJ databases">
        <authorList>
            <person name="Wang X."/>
        </authorList>
    </citation>
    <scope>NUCLEOTIDE SEQUENCE [LARGE SCALE GENOMIC DNA]</scope>
    <source>
        <strain evidence="2 3">CICC 11023</strain>
    </source>
</reference>
<dbReference type="RefSeq" id="WP_150404949.1">
    <property type="nucleotide sequence ID" value="NZ_VXLC01000015.1"/>
</dbReference>
<evidence type="ECO:0000256" key="1">
    <source>
        <dbReference type="SAM" id="SignalP"/>
    </source>
</evidence>
<dbReference type="PROSITE" id="PS51257">
    <property type="entry name" value="PROKAR_LIPOPROTEIN"/>
    <property type="match status" value="1"/>
</dbReference>
<dbReference type="AlphaFoldDB" id="A0A5N0ED72"/>
<keyword evidence="3" id="KW-1185">Reference proteome</keyword>
<sequence length="195" mass="19701">MVSLQRTIRLGATAGVMMALAFAAGCSTEPASVAGSPSAAVPPVAAGTAVTRLVADQVAILGPVGYDGIDLGMTVAQARNSGKIAGIEGSDEGLGCRSFTTRAGWSGYINEGKVVSIIPETVPRTPEGITAGSTAADVRAAYPDLKLGVNWSSATVPGHPANRYGFMGIRQSDAATPQAVTALLLFAADTNVCHN</sequence>
<dbReference type="Proteomes" id="UP000323876">
    <property type="component" value="Unassembled WGS sequence"/>
</dbReference>
<proteinExistence type="predicted"/>
<accession>A0A5N0ED72</accession>
<evidence type="ECO:0000313" key="2">
    <source>
        <dbReference type="EMBL" id="KAA8885391.1"/>
    </source>
</evidence>
<keyword evidence="1" id="KW-0732">Signal</keyword>
<evidence type="ECO:0008006" key="4">
    <source>
        <dbReference type="Google" id="ProtNLM"/>
    </source>
</evidence>
<comment type="caution">
    <text evidence="2">The sequence shown here is derived from an EMBL/GenBank/DDBJ whole genome shotgun (WGS) entry which is preliminary data.</text>
</comment>
<name>A0A5N0ED72_9NOCA</name>
<feature type="signal peptide" evidence="1">
    <location>
        <begin position="1"/>
        <end position="23"/>
    </location>
</feature>
<gene>
    <name evidence="2" type="ORF">F3087_27460</name>
</gene>
<dbReference type="EMBL" id="VXLC01000015">
    <property type="protein sequence ID" value="KAA8885391.1"/>
    <property type="molecule type" value="Genomic_DNA"/>
</dbReference>
<feature type="chain" id="PRO_5039672066" description="ABC transporter substrate-binding protein" evidence="1">
    <location>
        <begin position="24"/>
        <end position="195"/>
    </location>
</feature>
<dbReference type="OrthoDB" id="4555541at2"/>